<dbReference type="PROSITE" id="PS50893">
    <property type="entry name" value="ABC_TRANSPORTER_2"/>
    <property type="match status" value="1"/>
</dbReference>
<dbReference type="PANTHER" id="PTHR42711:SF13">
    <property type="entry name" value="ABC TRANSPORTER, ATP-BINDING PROTEIN"/>
    <property type="match status" value="1"/>
</dbReference>
<dbReference type="InterPro" id="IPR003593">
    <property type="entry name" value="AAA+_ATPase"/>
</dbReference>
<proteinExistence type="predicted"/>
<keyword evidence="6" id="KW-1185">Reference proteome</keyword>
<dbReference type="Gene3D" id="3.40.50.300">
    <property type="entry name" value="P-loop containing nucleotide triphosphate hydrolases"/>
    <property type="match status" value="1"/>
</dbReference>
<comment type="caution">
    <text evidence="5">The sequence shown here is derived from an EMBL/GenBank/DDBJ whole genome shotgun (WGS) entry which is preliminary data.</text>
</comment>
<name>A0ABS4IVJ5_9BACL</name>
<dbReference type="SMART" id="SM00382">
    <property type="entry name" value="AAA"/>
    <property type="match status" value="1"/>
</dbReference>
<keyword evidence="2" id="KW-0547">Nucleotide-binding</keyword>
<sequence>MENMIEVTSLEKSFSNYRALKDVSFEIRKGEIFGFLGPSGSGKTTTIKILTAQLKPTSGSAYVFGVPTHKLQEERYRKKIGVVSDDTSLYGRLSVYDNLKLYCDLYQVPLKRIEVVLQMVNLAHESKRIVSKLSKGMLQRVTLARAFLHEPELLFLDEPTSALDPVNTKHIYEGLERLKEKGTTIFLTTHDMNEAETLCDRVAFLNNGEIQLIGAPKKLCEQHGDPTLTVELIDGSEVIVPKGPDGAQQLFEYMSKDQVASVQSNYPTLGDIFVEVTGRKLS</sequence>
<dbReference type="SUPFAM" id="SSF52540">
    <property type="entry name" value="P-loop containing nucleoside triphosphate hydrolases"/>
    <property type="match status" value="1"/>
</dbReference>
<protein>
    <submittedName>
        <fullName evidence="5">ABC-2 type transport system ATP-binding protein</fullName>
    </submittedName>
</protein>
<keyword evidence="3 5" id="KW-0067">ATP-binding</keyword>
<dbReference type="InterPro" id="IPR003439">
    <property type="entry name" value="ABC_transporter-like_ATP-bd"/>
</dbReference>
<dbReference type="Pfam" id="PF00005">
    <property type="entry name" value="ABC_tran"/>
    <property type="match status" value="1"/>
</dbReference>
<dbReference type="EMBL" id="JAGGLB010000009">
    <property type="protein sequence ID" value="MBP1991592.1"/>
    <property type="molecule type" value="Genomic_DNA"/>
</dbReference>
<dbReference type="RefSeq" id="WP_209972320.1">
    <property type="nucleotide sequence ID" value="NZ_JAGGLB010000009.1"/>
</dbReference>
<dbReference type="CDD" id="cd03230">
    <property type="entry name" value="ABC_DR_subfamily_A"/>
    <property type="match status" value="1"/>
</dbReference>
<accession>A0ABS4IVJ5</accession>
<feature type="domain" description="ABC transporter" evidence="4">
    <location>
        <begin position="5"/>
        <end position="232"/>
    </location>
</feature>
<evidence type="ECO:0000256" key="2">
    <source>
        <dbReference type="ARBA" id="ARBA00022741"/>
    </source>
</evidence>
<reference evidence="5 6" key="1">
    <citation type="submission" date="2021-03" db="EMBL/GenBank/DDBJ databases">
        <title>Genomic Encyclopedia of Type Strains, Phase IV (KMG-IV): sequencing the most valuable type-strain genomes for metagenomic binning, comparative biology and taxonomic classification.</title>
        <authorList>
            <person name="Goeker M."/>
        </authorList>
    </citation>
    <scope>NUCLEOTIDE SEQUENCE [LARGE SCALE GENOMIC DNA]</scope>
    <source>
        <strain evidence="5 6">DSM 26048</strain>
    </source>
</reference>
<dbReference type="InterPro" id="IPR017871">
    <property type="entry name" value="ABC_transporter-like_CS"/>
</dbReference>
<evidence type="ECO:0000256" key="3">
    <source>
        <dbReference type="ARBA" id="ARBA00022840"/>
    </source>
</evidence>
<evidence type="ECO:0000313" key="6">
    <source>
        <dbReference type="Proteomes" id="UP001519287"/>
    </source>
</evidence>
<dbReference type="InterPro" id="IPR050763">
    <property type="entry name" value="ABC_transporter_ATP-binding"/>
</dbReference>
<evidence type="ECO:0000313" key="5">
    <source>
        <dbReference type="EMBL" id="MBP1991592.1"/>
    </source>
</evidence>
<dbReference type="PROSITE" id="PS00211">
    <property type="entry name" value="ABC_TRANSPORTER_1"/>
    <property type="match status" value="1"/>
</dbReference>
<evidence type="ECO:0000259" key="4">
    <source>
        <dbReference type="PROSITE" id="PS50893"/>
    </source>
</evidence>
<dbReference type="PANTHER" id="PTHR42711">
    <property type="entry name" value="ABC TRANSPORTER ATP-BINDING PROTEIN"/>
    <property type="match status" value="1"/>
</dbReference>
<organism evidence="5 6">
    <name type="scientific">Paenibacillus eucommiae</name>
    <dbReference type="NCBI Taxonomy" id="1355755"/>
    <lineage>
        <taxon>Bacteria</taxon>
        <taxon>Bacillati</taxon>
        <taxon>Bacillota</taxon>
        <taxon>Bacilli</taxon>
        <taxon>Bacillales</taxon>
        <taxon>Paenibacillaceae</taxon>
        <taxon>Paenibacillus</taxon>
    </lineage>
</organism>
<keyword evidence="1" id="KW-0813">Transport</keyword>
<dbReference type="GO" id="GO:0005524">
    <property type="term" value="F:ATP binding"/>
    <property type="evidence" value="ECO:0007669"/>
    <property type="project" value="UniProtKB-KW"/>
</dbReference>
<gene>
    <name evidence="5" type="ORF">J2Z66_003199</name>
</gene>
<dbReference type="Proteomes" id="UP001519287">
    <property type="component" value="Unassembled WGS sequence"/>
</dbReference>
<dbReference type="InterPro" id="IPR027417">
    <property type="entry name" value="P-loop_NTPase"/>
</dbReference>
<evidence type="ECO:0000256" key="1">
    <source>
        <dbReference type="ARBA" id="ARBA00022448"/>
    </source>
</evidence>